<sequence>MKLFYFTDPMCSWCYGFSTTVKKIKEEHPDVDLQIISGGFAPFSDQVVTDEYRKFLEYHWRNVNLRSGQQFDHAMKFVSDTFRYDTEPSSRALTVVQSLLPEKDFEYLRLLQQSFYVEGRDITNDGVLADLAEAIGIDKHTFSARFHSDEMKRKTLQGFEFSRQLGVQGFPTLLTLEKGAVKVICRGYQQYDALKGAIDQQLSMASEITSGVGQSCSGESCER</sequence>
<dbReference type="GO" id="GO:0016853">
    <property type="term" value="F:isomerase activity"/>
    <property type="evidence" value="ECO:0007669"/>
    <property type="project" value="UniProtKB-KW"/>
</dbReference>
<dbReference type="RefSeq" id="WP_012790369.1">
    <property type="nucleotide sequence ID" value="NC_013132.1"/>
</dbReference>
<name>A0A979G411_CHIPD</name>
<dbReference type="Gene3D" id="1.10.472.60">
    <property type="entry name" value="putative protein disulfide isomerase domain"/>
    <property type="match status" value="1"/>
</dbReference>
<dbReference type="InterPro" id="IPR036249">
    <property type="entry name" value="Thioredoxin-like_sf"/>
</dbReference>
<organism evidence="1 2">
    <name type="scientific">Chitinophaga pinensis (strain ATCC 43595 / DSM 2588 / LMG 13176 / NBRC 15968 / NCIMB 11800 / UQM 2034)</name>
    <dbReference type="NCBI Taxonomy" id="485918"/>
    <lineage>
        <taxon>Bacteria</taxon>
        <taxon>Pseudomonadati</taxon>
        <taxon>Bacteroidota</taxon>
        <taxon>Chitinophagia</taxon>
        <taxon>Chitinophagales</taxon>
        <taxon>Chitinophagaceae</taxon>
        <taxon>Chitinophaga</taxon>
    </lineage>
</organism>
<keyword evidence="1" id="KW-0413">Isomerase</keyword>
<evidence type="ECO:0000313" key="2">
    <source>
        <dbReference type="Proteomes" id="UP000002215"/>
    </source>
</evidence>
<dbReference type="KEGG" id="cpi:Cpin_2712"/>
<protein>
    <submittedName>
        <fullName evidence="1">Dithiol-disulfide isomerase</fullName>
    </submittedName>
</protein>
<dbReference type="PANTHER" id="PTHR13887">
    <property type="entry name" value="GLUTATHIONE S-TRANSFERASE KAPPA"/>
    <property type="match status" value="1"/>
</dbReference>
<dbReference type="CDD" id="cd03025">
    <property type="entry name" value="DsbA_FrnE_like"/>
    <property type="match status" value="1"/>
</dbReference>
<proteinExistence type="predicted"/>
<reference evidence="1 2" key="2">
    <citation type="journal article" date="2010" name="Stand. Genomic Sci.">
        <title>Complete genome sequence of Chitinophaga pinensis type strain (UQM 2034).</title>
        <authorList>
            <person name="Glavina Del Rio T."/>
            <person name="Abt B."/>
            <person name="Spring S."/>
            <person name="Lapidus A."/>
            <person name="Nolan M."/>
            <person name="Tice H."/>
            <person name="Copeland A."/>
            <person name="Cheng J.F."/>
            <person name="Chen F."/>
            <person name="Bruce D."/>
            <person name="Goodwin L."/>
            <person name="Pitluck S."/>
            <person name="Ivanova N."/>
            <person name="Mavromatis K."/>
            <person name="Mikhailova N."/>
            <person name="Pati A."/>
            <person name="Chen A."/>
            <person name="Palaniappan K."/>
            <person name="Land M."/>
            <person name="Hauser L."/>
            <person name="Chang Y.J."/>
            <person name="Jeffries C.D."/>
            <person name="Chain P."/>
            <person name="Saunders E."/>
            <person name="Detter J.C."/>
            <person name="Brettin T."/>
            <person name="Rohde M."/>
            <person name="Goker M."/>
            <person name="Bristow J."/>
            <person name="Eisen J.A."/>
            <person name="Markowitz V."/>
            <person name="Hugenholtz P."/>
            <person name="Kyrpides N.C."/>
            <person name="Klenk H.P."/>
            <person name="Lucas S."/>
        </authorList>
    </citation>
    <scope>NUCLEOTIDE SEQUENCE [LARGE SCALE GENOMIC DNA]</scope>
    <source>
        <strain evidence="2">ATCC 43595 / DSM 2588 / LMG 13176 / NBRC 15968 / NCIMB 11800 / UQM 2034</strain>
    </source>
</reference>
<dbReference type="Proteomes" id="UP000002215">
    <property type="component" value="Chromosome"/>
</dbReference>
<dbReference type="OrthoDB" id="9813770at2"/>
<evidence type="ECO:0000313" key="1">
    <source>
        <dbReference type="EMBL" id="ACU60193.1"/>
    </source>
</evidence>
<dbReference type="EMBL" id="CP001699">
    <property type="protein sequence ID" value="ACU60193.1"/>
    <property type="molecule type" value="Genomic_DNA"/>
</dbReference>
<dbReference type="SUPFAM" id="SSF52833">
    <property type="entry name" value="Thioredoxin-like"/>
    <property type="match status" value="1"/>
</dbReference>
<accession>A0A979G411</accession>
<dbReference type="PANTHER" id="PTHR13887:SF54">
    <property type="entry name" value="DSBA FAMILY PROTEIN"/>
    <property type="match status" value="1"/>
</dbReference>
<gene>
    <name evidence="1" type="ordered locus">Cpin_2712</name>
</gene>
<dbReference type="Pfam" id="PF13743">
    <property type="entry name" value="Thioredoxin_5"/>
    <property type="match status" value="1"/>
</dbReference>
<reference evidence="2" key="1">
    <citation type="submission" date="2009-08" db="EMBL/GenBank/DDBJ databases">
        <title>The complete genome of Chitinophaga pinensis DSM 2588.</title>
        <authorList>
            <consortium name="US DOE Joint Genome Institute (JGI-PGF)"/>
            <person name="Lucas S."/>
            <person name="Copeland A."/>
            <person name="Lapidus A."/>
            <person name="Glavina del Rio T."/>
            <person name="Dalin E."/>
            <person name="Tice H."/>
            <person name="Bruce D."/>
            <person name="Goodwin L."/>
            <person name="Pitluck S."/>
            <person name="Kyrpides N."/>
            <person name="Mavromatis K."/>
            <person name="Ivanova N."/>
            <person name="Mikhailova N."/>
            <person name="Sims D."/>
            <person name="Meinche L."/>
            <person name="Brettin T."/>
            <person name="Detter J.C."/>
            <person name="Han C."/>
            <person name="Larimer F."/>
            <person name="Land M."/>
            <person name="Hauser L."/>
            <person name="Markowitz V."/>
            <person name="Cheng J.-F."/>
            <person name="Hugenholtz P."/>
            <person name="Woyke T."/>
            <person name="Wu D."/>
            <person name="Spring S."/>
            <person name="Klenk H.-P."/>
            <person name="Eisen J.A."/>
        </authorList>
    </citation>
    <scope>NUCLEOTIDE SEQUENCE [LARGE SCALE GENOMIC DNA]</scope>
    <source>
        <strain evidence="2">ATCC 43595 / DSM 2588 / LMG 13176 / NBRC 15968 / NCIMB 11800 / UQM 2034</strain>
    </source>
</reference>
<dbReference type="AlphaFoldDB" id="A0A979G411"/>
<dbReference type="Gene3D" id="3.40.30.10">
    <property type="entry name" value="Glutaredoxin"/>
    <property type="match status" value="1"/>
</dbReference>